<feature type="domain" description="Gamma tubulin complex component protein N-terminal" evidence="8">
    <location>
        <begin position="255"/>
        <end position="603"/>
    </location>
</feature>
<comment type="subcellular location">
    <subcellularLocation>
        <location evidence="1">Cytoplasm</location>
        <location evidence="1">Cytoskeleton</location>
    </subcellularLocation>
</comment>
<evidence type="ECO:0000256" key="5">
    <source>
        <dbReference type="ARBA" id="ARBA00023212"/>
    </source>
</evidence>
<dbReference type="InterPro" id="IPR041470">
    <property type="entry name" value="GCP_N"/>
</dbReference>
<dbReference type="Proteomes" id="UP000245884">
    <property type="component" value="Unassembled WGS sequence"/>
</dbReference>
<dbReference type="GO" id="GO:0005874">
    <property type="term" value="C:microtubule"/>
    <property type="evidence" value="ECO:0007669"/>
    <property type="project" value="UniProtKB-KW"/>
</dbReference>
<dbReference type="GO" id="GO:0031122">
    <property type="term" value="P:cytoplasmic microtubule organization"/>
    <property type="evidence" value="ECO:0007669"/>
    <property type="project" value="TreeGrafter"/>
</dbReference>
<evidence type="ECO:0000313" key="9">
    <source>
        <dbReference type="EMBL" id="PWN27663.1"/>
    </source>
</evidence>
<dbReference type="OrthoDB" id="5860513at2759"/>
<dbReference type="GO" id="GO:0044732">
    <property type="term" value="C:mitotic spindle pole body"/>
    <property type="evidence" value="ECO:0007669"/>
    <property type="project" value="TreeGrafter"/>
</dbReference>
<dbReference type="Pfam" id="PF04130">
    <property type="entry name" value="GCP_C_terminal"/>
    <property type="match status" value="1"/>
</dbReference>
<dbReference type="Pfam" id="PF17681">
    <property type="entry name" value="GCP_N_terminal"/>
    <property type="match status" value="1"/>
</dbReference>
<dbReference type="Gene3D" id="1.20.120.1900">
    <property type="entry name" value="Gamma-tubulin complex, C-terminal domain"/>
    <property type="match status" value="1"/>
</dbReference>
<dbReference type="GO" id="GO:0000278">
    <property type="term" value="P:mitotic cell cycle"/>
    <property type="evidence" value="ECO:0007669"/>
    <property type="project" value="TreeGrafter"/>
</dbReference>
<proteinExistence type="inferred from homology"/>
<dbReference type="GO" id="GO:0043015">
    <property type="term" value="F:gamma-tubulin binding"/>
    <property type="evidence" value="ECO:0007669"/>
    <property type="project" value="InterPro"/>
</dbReference>
<dbReference type="GO" id="GO:0007020">
    <property type="term" value="P:microtubule nucleation"/>
    <property type="evidence" value="ECO:0007669"/>
    <property type="project" value="InterPro"/>
</dbReference>
<evidence type="ECO:0000313" key="10">
    <source>
        <dbReference type="Proteomes" id="UP000245884"/>
    </source>
</evidence>
<dbReference type="GeneID" id="37027936"/>
<feature type="region of interest" description="Disordered" evidence="6">
    <location>
        <begin position="884"/>
        <end position="908"/>
    </location>
</feature>
<dbReference type="GO" id="GO:0051225">
    <property type="term" value="P:spindle assembly"/>
    <property type="evidence" value="ECO:0007669"/>
    <property type="project" value="TreeGrafter"/>
</dbReference>
<evidence type="ECO:0000259" key="8">
    <source>
        <dbReference type="Pfam" id="PF17681"/>
    </source>
</evidence>
<evidence type="ECO:0000256" key="6">
    <source>
        <dbReference type="SAM" id="MobiDB-lite"/>
    </source>
</evidence>
<keyword evidence="3" id="KW-0963">Cytoplasm</keyword>
<feature type="region of interest" description="Disordered" evidence="6">
    <location>
        <begin position="118"/>
        <end position="208"/>
    </location>
</feature>
<feature type="compositionally biased region" description="Polar residues" evidence="6">
    <location>
        <begin position="13"/>
        <end position="24"/>
    </location>
</feature>
<dbReference type="PANTHER" id="PTHR19302">
    <property type="entry name" value="GAMMA TUBULIN COMPLEX PROTEIN"/>
    <property type="match status" value="1"/>
</dbReference>
<sequence length="984" mass="108848">MTARASSRALATLVQSTNPLSTRASRSDDAETAKDKEDMLQDLIEVARRTLAQHHSTKQPDTQRSLERIRRRLSRSPNGEATLAQVDALLARLDELADQPGELPAILAFLSQLTLSGPSSSSRTALDVPQSAASARTSAAPSIATGSRPASRTAPRGSLESTITGGAAAQPPVTRPDDERKVAAAETAARAQEVDAGRKRAERVREERPPLAPVAPAVAVIDDADLGIGTVPKSVVLERWRAKASQSHVSERDLLRDVLYLLQGINGHHVRFEEERPQPVHDPGVISTQPSDPEPIVKVKIVDGIDGLRIPLPTRHLIHRLAEAGKHYQRITSFIRAQAVEEKTGRVMQSLCRFLDGELHGYYELICNLEAHFNRGAAQGPEGEAALTLKKVSVDIEPSLLRMRLMSSLVEGAQHAHGGALVSLIHNYTFNGDPLIRSFTERLLQDVSRGFFGSLAKWIYEGELSDPFGEFFVARTDSSAATNASNMRRPADEMGHNSVDAAALWEHKFVFRSDLVPTFLAETFARKIFSAGKSLNFIRESCGDEDWKEARTAVLSAAKAEVPTSGEETAPTLRYRDLVGLERTIDAVHSTISKRLLDIFLDKFKLQAHLRAINDYLLLTRGDFSEVLMESLSPILHKPASLLYRHSLSGALETAIRSSNAQYDDSEILNRLDARVLEFSGNETGWETFTLEYRVDSPVNTVLDAGAMAEYQAIFQHLWKMKRVETNLAASCARLMGATNALSKAVYAKGVKGRKRREAEKDEDVEALRLESHRSLLLLSSMTHFIRQLQGYTDLEVISYSWADLVSFLNKRQGDLDVLIAAHRGYLTSLHGKVLLRGGSGDLAGELRHNFDSILKFTRACDQLTVFLVDFLARRDLYLNPRMLEEDGDEDGEGGRRRRAGEDEEDEATARRLSNILRLLGDSGQDFKERTEAILTRLERHGNLVIRDLSVRLDFNGYHARTRPERTTGGHGGRSSGLGDRMVS</sequence>
<evidence type="ECO:0000256" key="4">
    <source>
        <dbReference type="ARBA" id="ARBA00022701"/>
    </source>
</evidence>
<feature type="region of interest" description="Disordered" evidence="6">
    <location>
        <begin position="50"/>
        <end position="77"/>
    </location>
</feature>
<organism evidence="9 10">
    <name type="scientific">Jaminaea rosea</name>
    <dbReference type="NCBI Taxonomy" id="1569628"/>
    <lineage>
        <taxon>Eukaryota</taxon>
        <taxon>Fungi</taxon>
        <taxon>Dikarya</taxon>
        <taxon>Basidiomycota</taxon>
        <taxon>Ustilaginomycotina</taxon>
        <taxon>Exobasidiomycetes</taxon>
        <taxon>Microstromatales</taxon>
        <taxon>Microstromatales incertae sedis</taxon>
        <taxon>Jaminaea</taxon>
    </lineage>
</organism>
<dbReference type="InterPro" id="IPR040457">
    <property type="entry name" value="GCP_C"/>
</dbReference>
<dbReference type="InterPro" id="IPR042241">
    <property type="entry name" value="GCP_C_sf"/>
</dbReference>
<name>A0A316UUS5_9BASI</name>
<dbReference type="STRING" id="1569628.A0A316UUS5"/>
<dbReference type="InterPro" id="IPR007259">
    <property type="entry name" value="GCP"/>
</dbReference>
<gene>
    <name evidence="9" type="ORF">BDZ90DRAFT_232078</name>
</gene>
<dbReference type="GO" id="GO:0051011">
    <property type="term" value="F:microtubule minus-end binding"/>
    <property type="evidence" value="ECO:0007669"/>
    <property type="project" value="TreeGrafter"/>
</dbReference>
<feature type="compositionally biased region" description="Basic and acidic residues" evidence="6">
    <location>
        <begin position="25"/>
        <end position="35"/>
    </location>
</feature>
<evidence type="ECO:0000256" key="2">
    <source>
        <dbReference type="ARBA" id="ARBA00010337"/>
    </source>
</evidence>
<comment type="similarity">
    <text evidence="2">Belongs to the TUBGCP family.</text>
</comment>
<dbReference type="EMBL" id="KZ819667">
    <property type="protein sequence ID" value="PWN27663.1"/>
    <property type="molecule type" value="Genomic_DNA"/>
</dbReference>
<feature type="compositionally biased region" description="Low complexity" evidence="6">
    <location>
        <begin position="131"/>
        <end position="144"/>
    </location>
</feature>
<evidence type="ECO:0000259" key="7">
    <source>
        <dbReference type="Pfam" id="PF04130"/>
    </source>
</evidence>
<dbReference type="GO" id="GO:0000922">
    <property type="term" value="C:spindle pole"/>
    <property type="evidence" value="ECO:0007669"/>
    <property type="project" value="InterPro"/>
</dbReference>
<dbReference type="PANTHER" id="PTHR19302:SF14">
    <property type="entry name" value="GAMMA-TUBULIN COMPLEX COMPONENT 3"/>
    <property type="match status" value="1"/>
</dbReference>
<accession>A0A316UUS5</accession>
<dbReference type="GO" id="GO:0000930">
    <property type="term" value="C:gamma-tubulin complex"/>
    <property type="evidence" value="ECO:0007669"/>
    <property type="project" value="TreeGrafter"/>
</dbReference>
<feature type="domain" description="Gamma tubulin complex component C-terminal" evidence="7">
    <location>
        <begin position="606"/>
        <end position="958"/>
    </location>
</feature>
<dbReference type="GO" id="GO:0051321">
    <property type="term" value="P:meiotic cell cycle"/>
    <property type="evidence" value="ECO:0007669"/>
    <property type="project" value="TreeGrafter"/>
</dbReference>
<keyword evidence="5" id="KW-0206">Cytoskeleton</keyword>
<reference evidence="9 10" key="1">
    <citation type="journal article" date="2018" name="Mol. Biol. Evol.">
        <title>Broad Genomic Sampling Reveals a Smut Pathogenic Ancestry of the Fungal Clade Ustilaginomycotina.</title>
        <authorList>
            <person name="Kijpornyongpan T."/>
            <person name="Mondo S.J."/>
            <person name="Barry K."/>
            <person name="Sandor L."/>
            <person name="Lee J."/>
            <person name="Lipzen A."/>
            <person name="Pangilinan J."/>
            <person name="LaButti K."/>
            <person name="Hainaut M."/>
            <person name="Henrissat B."/>
            <person name="Grigoriev I.V."/>
            <person name="Spatafora J.W."/>
            <person name="Aime M.C."/>
        </authorList>
    </citation>
    <scope>NUCLEOTIDE SEQUENCE [LARGE SCALE GENOMIC DNA]</scope>
    <source>
        <strain evidence="9 10">MCA 5214</strain>
    </source>
</reference>
<keyword evidence="10" id="KW-1185">Reference proteome</keyword>
<feature type="region of interest" description="Disordered" evidence="6">
    <location>
        <begin position="961"/>
        <end position="984"/>
    </location>
</feature>
<dbReference type="RefSeq" id="XP_025362275.1">
    <property type="nucleotide sequence ID" value="XM_025506113.1"/>
</dbReference>
<feature type="compositionally biased region" description="Basic and acidic residues" evidence="6">
    <location>
        <begin position="192"/>
        <end position="208"/>
    </location>
</feature>
<evidence type="ECO:0000256" key="3">
    <source>
        <dbReference type="ARBA" id="ARBA00022490"/>
    </source>
</evidence>
<protein>
    <submittedName>
        <fullName evidence="9">Uncharacterized protein</fullName>
    </submittedName>
</protein>
<feature type="region of interest" description="Disordered" evidence="6">
    <location>
        <begin position="1"/>
        <end position="35"/>
    </location>
</feature>
<keyword evidence="4" id="KW-0493">Microtubule</keyword>
<evidence type="ECO:0000256" key="1">
    <source>
        <dbReference type="ARBA" id="ARBA00004245"/>
    </source>
</evidence>
<dbReference type="AlphaFoldDB" id="A0A316UUS5"/>